<comment type="caution">
    <text evidence="1">The sequence shown here is derived from an EMBL/GenBank/DDBJ whole genome shotgun (WGS) entry which is preliminary data.</text>
</comment>
<dbReference type="Proteomes" id="UP000004968">
    <property type="component" value="Unassembled WGS sequence"/>
</dbReference>
<reference evidence="1 2" key="1">
    <citation type="submission" date="2010-01" db="EMBL/GenBank/DDBJ databases">
        <authorList>
            <person name="Weinstock G."/>
            <person name="Sodergren E."/>
            <person name="Clifton S."/>
            <person name="Fulton L."/>
            <person name="Fulton B."/>
            <person name="Courtney L."/>
            <person name="Fronick C."/>
            <person name="Harrison M."/>
            <person name="Strong C."/>
            <person name="Farmer C."/>
            <person name="Delahaunty K."/>
            <person name="Markovic C."/>
            <person name="Hall O."/>
            <person name="Minx P."/>
            <person name="Tomlinson C."/>
            <person name="Mitreva M."/>
            <person name="Nelson J."/>
            <person name="Hou S."/>
            <person name="Wollam A."/>
            <person name="Pepin K.H."/>
            <person name="Johnson M."/>
            <person name="Bhonagiri V."/>
            <person name="Nash W.E."/>
            <person name="Warren W."/>
            <person name="Chinwalla A."/>
            <person name="Mardis E.R."/>
            <person name="Wilson R.K."/>
        </authorList>
    </citation>
    <scope>NUCLEOTIDE SEQUENCE [LARGE SCALE GENOMIC DNA]</scope>
    <source>
        <strain evidence="1 2">DSM 13479</strain>
    </source>
</reference>
<gene>
    <name evidence="1" type="ORF">CLOSTHATH_02618</name>
</gene>
<sequence>MFITRTSYKNKKINLIYLMKQKSHIFVKHHPKIMTYKNM</sequence>
<dbReference type="EMBL" id="ACIO01000207">
    <property type="protein sequence ID" value="EFC99195.1"/>
    <property type="molecule type" value="Genomic_DNA"/>
</dbReference>
<organism evidence="1 2">
    <name type="scientific">Hungatella hathewayi DSM 13479</name>
    <dbReference type="NCBI Taxonomy" id="566550"/>
    <lineage>
        <taxon>Bacteria</taxon>
        <taxon>Bacillati</taxon>
        <taxon>Bacillota</taxon>
        <taxon>Clostridia</taxon>
        <taxon>Lachnospirales</taxon>
        <taxon>Lachnospiraceae</taxon>
        <taxon>Hungatella</taxon>
    </lineage>
</organism>
<evidence type="ECO:0000313" key="2">
    <source>
        <dbReference type="Proteomes" id="UP000004968"/>
    </source>
</evidence>
<dbReference type="AlphaFoldDB" id="D3AG83"/>
<dbReference type="HOGENOM" id="CLU_3310993_0_0_9"/>
<accession>D3AG83</accession>
<protein>
    <submittedName>
        <fullName evidence="1">Uncharacterized protein</fullName>
    </submittedName>
</protein>
<evidence type="ECO:0000313" key="1">
    <source>
        <dbReference type="EMBL" id="EFC99195.1"/>
    </source>
</evidence>
<proteinExistence type="predicted"/>
<name>D3AG83_9FIRM</name>